<dbReference type="GO" id="GO:0003677">
    <property type="term" value="F:DNA binding"/>
    <property type="evidence" value="ECO:0007669"/>
    <property type="project" value="UniProtKB-KW"/>
</dbReference>
<keyword evidence="8" id="KW-1185">Reference proteome</keyword>
<dbReference type="AlphaFoldDB" id="A0ABD3ULG3"/>
<evidence type="ECO:0000256" key="4">
    <source>
        <dbReference type="ARBA" id="ARBA00023163"/>
    </source>
</evidence>
<gene>
    <name evidence="7" type="ORF">ACJIZ3_011483</name>
</gene>
<accession>A0ABD3ULG3</accession>
<evidence type="ECO:0000256" key="5">
    <source>
        <dbReference type="ARBA" id="ARBA00023242"/>
    </source>
</evidence>
<dbReference type="Pfam" id="PF00319">
    <property type="entry name" value="SRF-TF"/>
    <property type="match status" value="1"/>
</dbReference>
<dbReference type="SMART" id="SM00432">
    <property type="entry name" value="MADS"/>
    <property type="match status" value="1"/>
</dbReference>
<proteinExistence type="predicted"/>
<organism evidence="7 8">
    <name type="scientific">Penstemon smallii</name>
    <dbReference type="NCBI Taxonomy" id="265156"/>
    <lineage>
        <taxon>Eukaryota</taxon>
        <taxon>Viridiplantae</taxon>
        <taxon>Streptophyta</taxon>
        <taxon>Embryophyta</taxon>
        <taxon>Tracheophyta</taxon>
        <taxon>Spermatophyta</taxon>
        <taxon>Magnoliopsida</taxon>
        <taxon>eudicotyledons</taxon>
        <taxon>Gunneridae</taxon>
        <taxon>Pentapetalae</taxon>
        <taxon>asterids</taxon>
        <taxon>lamiids</taxon>
        <taxon>Lamiales</taxon>
        <taxon>Plantaginaceae</taxon>
        <taxon>Cheloneae</taxon>
        <taxon>Penstemon</taxon>
    </lineage>
</organism>
<comment type="subcellular location">
    <subcellularLocation>
        <location evidence="1">Nucleus</location>
    </subcellularLocation>
</comment>
<evidence type="ECO:0000256" key="1">
    <source>
        <dbReference type="ARBA" id="ARBA00004123"/>
    </source>
</evidence>
<sequence length="85" mass="9857">MFNNSERKISFKKRKKGLTKKVDQELSTLCGVDACAIIYSQYENQPVVWPSPEVTTSMLTRYEDFQVWKKLKKWPIKKASPISAS</sequence>
<evidence type="ECO:0000259" key="6">
    <source>
        <dbReference type="PROSITE" id="PS50066"/>
    </source>
</evidence>
<evidence type="ECO:0000256" key="2">
    <source>
        <dbReference type="ARBA" id="ARBA00023015"/>
    </source>
</evidence>
<dbReference type="InterPro" id="IPR002100">
    <property type="entry name" value="TF_MADSbox"/>
</dbReference>
<keyword evidence="4" id="KW-0804">Transcription</keyword>
<reference evidence="7 8" key="1">
    <citation type="submission" date="2024-12" db="EMBL/GenBank/DDBJ databases">
        <title>The unique morphological basis and parallel evolutionary history of personate flowers in Penstemon.</title>
        <authorList>
            <person name="Depatie T.H."/>
            <person name="Wessinger C.A."/>
        </authorList>
    </citation>
    <scope>NUCLEOTIDE SEQUENCE [LARGE SCALE GENOMIC DNA]</scope>
    <source>
        <strain evidence="7">WTNN_2</strain>
        <tissue evidence="7">Leaf</tissue>
    </source>
</reference>
<name>A0ABD3ULG3_9LAMI</name>
<dbReference type="SUPFAM" id="SSF55455">
    <property type="entry name" value="SRF-like"/>
    <property type="match status" value="1"/>
</dbReference>
<evidence type="ECO:0000313" key="7">
    <source>
        <dbReference type="EMBL" id="KAL3849601.1"/>
    </source>
</evidence>
<evidence type="ECO:0000256" key="3">
    <source>
        <dbReference type="ARBA" id="ARBA00023125"/>
    </source>
</evidence>
<dbReference type="GO" id="GO:0005634">
    <property type="term" value="C:nucleus"/>
    <property type="evidence" value="ECO:0007669"/>
    <property type="project" value="UniProtKB-SubCell"/>
</dbReference>
<keyword evidence="3" id="KW-0238">DNA-binding</keyword>
<keyword evidence="2" id="KW-0805">Transcription regulation</keyword>
<protein>
    <recommendedName>
        <fullName evidence="6">MADS-box domain-containing protein</fullName>
    </recommendedName>
</protein>
<dbReference type="Gene3D" id="3.40.1810.10">
    <property type="entry name" value="Transcription factor, MADS-box"/>
    <property type="match status" value="1"/>
</dbReference>
<keyword evidence="5" id="KW-0539">Nucleus</keyword>
<comment type="caution">
    <text evidence="7">The sequence shown here is derived from an EMBL/GenBank/DDBJ whole genome shotgun (WGS) entry which is preliminary data.</text>
</comment>
<dbReference type="PROSITE" id="PS50066">
    <property type="entry name" value="MADS_BOX_2"/>
    <property type="match status" value="1"/>
</dbReference>
<dbReference type="InterPro" id="IPR036879">
    <property type="entry name" value="TF_MADSbox_sf"/>
</dbReference>
<dbReference type="Proteomes" id="UP001634393">
    <property type="component" value="Unassembled WGS sequence"/>
</dbReference>
<dbReference type="EMBL" id="JBJXBP010000001">
    <property type="protein sequence ID" value="KAL3849601.1"/>
    <property type="molecule type" value="Genomic_DNA"/>
</dbReference>
<feature type="domain" description="MADS-box" evidence="6">
    <location>
        <begin position="1"/>
        <end position="41"/>
    </location>
</feature>
<evidence type="ECO:0000313" key="8">
    <source>
        <dbReference type="Proteomes" id="UP001634393"/>
    </source>
</evidence>